<gene>
    <name evidence="2" type="ORF">P691DRAFT_788115</name>
</gene>
<evidence type="ECO:0000313" key="3">
    <source>
        <dbReference type="Proteomes" id="UP000807342"/>
    </source>
</evidence>
<comment type="caution">
    <text evidence="2">The sequence shown here is derived from an EMBL/GenBank/DDBJ whole genome shotgun (WGS) entry which is preliminary data.</text>
</comment>
<proteinExistence type="predicted"/>
<name>A0A9P6C7B3_9AGAR</name>
<organism evidence="2 3">
    <name type="scientific">Macrolepiota fuliginosa MF-IS2</name>
    <dbReference type="NCBI Taxonomy" id="1400762"/>
    <lineage>
        <taxon>Eukaryota</taxon>
        <taxon>Fungi</taxon>
        <taxon>Dikarya</taxon>
        <taxon>Basidiomycota</taxon>
        <taxon>Agaricomycotina</taxon>
        <taxon>Agaricomycetes</taxon>
        <taxon>Agaricomycetidae</taxon>
        <taxon>Agaricales</taxon>
        <taxon>Agaricineae</taxon>
        <taxon>Agaricaceae</taxon>
        <taxon>Macrolepiota</taxon>
    </lineage>
</organism>
<dbReference type="EMBL" id="MU151093">
    <property type="protein sequence ID" value="KAF9451013.1"/>
    <property type="molecule type" value="Genomic_DNA"/>
</dbReference>
<keyword evidence="3" id="KW-1185">Reference proteome</keyword>
<feature type="region of interest" description="Disordered" evidence="1">
    <location>
        <begin position="31"/>
        <end position="50"/>
    </location>
</feature>
<evidence type="ECO:0000313" key="2">
    <source>
        <dbReference type="EMBL" id="KAF9451013.1"/>
    </source>
</evidence>
<dbReference type="AlphaFoldDB" id="A0A9P6C7B3"/>
<dbReference type="Proteomes" id="UP000807342">
    <property type="component" value="Unassembled WGS sequence"/>
</dbReference>
<protein>
    <submittedName>
        <fullName evidence="2">Uncharacterized protein</fullName>
    </submittedName>
</protein>
<accession>A0A9P6C7B3</accession>
<sequence>MSSRFCETKKTHLRATLDPGRSLRGLFPLSLAPTDMSNKPSHHRRPKPPRFSQTAADILGYMPSYLPTSQLLYQSATMLPQTYERCPQWAQKAAEIYIPDSLPGAAETATGLPCTLFRFPETIPESDDRLPRLSPIERKRELSEAQGKFPQTKLPSYGLSPSPLPPPTIHTRPYNAVVQSPRVVHPAPCRPIQLPDILGPLLSSDSLERSFYLPTPVAGTLLQPRLGAPDYSYNIESTVHKDSHRFLLQKAAAAASSRSYCPPPTKRTGECNCNSVGVQTRASDLGAFDLDDYTELLRQQFSCSISQKWLEGVVRPDSRCVRPDLLTESEKALYQTRVRSWIAGNTGLTIYQEVCQAFAAIDVRDEQQCAMPFIWLVLLLRKALIMSPCARQFGILLCLGTQDLDPCHPSFRFSALKDAVRDFLGSVKAKSTSRGFYDVVCIQQRITDVCTEGHIHIVISQTPYSTFHPQPLRPRPYLWPDMVSYTNEFRENLKKLFADASAVEYIFLVLVPEIPAQYVLRGSKLLLRAFTSDPTTFVTSIVLDFHWCLIFGALHVLGDVMVYGTPKHWCARKPTRHPATSPTVVGLGGRLCMTWPVGRKSYTIKLLGLNGNTVTIPALATHTVTNNTKGTFEDLNLGRVLVWSFFSPYSLEKASLPLGVELASSAATPSPV</sequence>
<reference evidence="2" key="1">
    <citation type="submission" date="2020-11" db="EMBL/GenBank/DDBJ databases">
        <authorList>
            <consortium name="DOE Joint Genome Institute"/>
            <person name="Ahrendt S."/>
            <person name="Riley R."/>
            <person name="Andreopoulos W."/>
            <person name="Labutti K."/>
            <person name="Pangilinan J."/>
            <person name="Ruiz-Duenas F.J."/>
            <person name="Barrasa J.M."/>
            <person name="Sanchez-Garcia M."/>
            <person name="Camarero S."/>
            <person name="Miyauchi S."/>
            <person name="Serrano A."/>
            <person name="Linde D."/>
            <person name="Babiker R."/>
            <person name="Drula E."/>
            <person name="Ayuso-Fernandez I."/>
            <person name="Pacheco R."/>
            <person name="Padilla G."/>
            <person name="Ferreira P."/>
            <person name="Barriuso J."/>
            <person name="Kellner H."/>
            <person name="Castanera R."/>
            <person name="Alfaro M."/>
            <person name="Ramirez L."/>
            <person name="Pisabarro A.G."/>
            <person name="Kuo A."/>
            <person name="Tritt A."/>
            <person name="Lipzen A."/>
            <person name="He G."/>
            <person name="Yan M."/>
            <person name="Ng V."/>
            <person name="Cullen D."/>
            <person name="Martin F."/>
            <person name="Rosso M.-N."/>
            <person name="Henrissat B."/>
            <person name="Hibbett D."/>
            <person name="Martinez A.T."/>
            <person name="Grigoriev I.V."/>
        </authorList>
    </citation>
    <scope>NUCLEOTIDE SEQUENCE</scope>
    <source>
        <strain evidence="2">MF-IS2</strain>
    </source>
</reference>
<evidence type="ECO:0000256" key="1">
    <source>
        <dbReference type="SAM" id="MobiDB-lite"/>
    </source>
</evidence>